<evidence type="ECO:0000256" key="2">
    <source>
        <dbReference type="SAM" id="MobiDB-lite"/>
    </source>
</evidence>
<accession>A0AA40DPE1</accession>
<feature type="compositionally biased region" description="Low complexity" evidence="2">
    <location>
        <begin position="319"/>
        <end position="339"/>
    </location>
</feature>
<feature type="region of interest" description="Disordered" evidence="2">
    <location>
        <begin position="89"/>
        <end position="115"/>
    </location>
</feature>
<dbReference type="Proteomes" id="UP001172102">
    <property type="component" value="Unassembled WGS sequence"/>
</dbReference>
<dbReference type="InterPro" id="IPR005123">
    <property type="entry name" value="Oxoglu/Fe-dep_dioxygenase_dom"/>
</dbReference>
<dbReference type="GO" id="GO:0051213">
    <property type="term" value="F:dioxygenase activity"/>
    <property type="evidence" value="ECO:0007669"/>
    <property type="project" value="InterPro"/>
</dbReference>
<organism evidence="4 5">
    <name type="scientific">Lasiosphaeris hirsuta</name>
    <dbReference type="NCBI Taxonomy" id="260670"/>
    <lineage>
        <taxon>Eukaryota</taxon>
        <taxon>Fungi</taxon>
        <taxon>Dikarya</taxon>
        <taxon>Ascomycota</taxon>
        <taxon>Pezizomycotina</taxon>
        <taxon>Sordariomycetes</taxon>
        <taxon>Sordariomycetidae</taxon>
        <taxon>Sordariales</taxon>
        <taxon>Lasiosphaeriaceae</taxon>
        <taxon>Lasiosphaeris</taxon>
    </lineage>
</organism>
<feature type="compositionally biased region" description="Low complexity" evidence="2">
    <location>
        <begin position="390"/>
        <end position="401"/>
    </location>
</feature>
<dbReference type="SUPFAM" id="SSF51197">
    <property type="entry name" value="Clavaminate synthase-like"/>
    <property type="match status" value="1"/>
</dbReference>
<sequence length="1040" mass="111962">MPGMFPINPAILPPVHTRKALMVIDLQNDLVSPDGALLVTEPEDFMARTLALVKDFRDSGLGDIIWVRSEFEEHRPLSAEADQIIVTDVPPRPSRVQSRGRQAASRPNPGAAHEADAEAFLSAPPGCNKPNCVRKSTSGSELAPKVQEAVVAGRDIVFTKTHYSAFASGQQQLVQLLRSRFVTEMYICGALTNVSIHATAVDAGRHGYDMTIVEDCCGFRSELRHIAAIRQIVHLTGSEVMTAENVKTQLKEFVEKKIPKPTGPPRMRSKKADGDGKGAGGSGVGKESPVRPLAAQSQSTGLSPVVSNISLSRGDDDSPVASPSSQPTASSSDPAQPQQSKEKPLQPVVAAKTSPGSGSQSIYVDPPLEAGSAVQTSDEGESLQDLQKLRGAARGAMQAAASQKDPESAPSPPQSARRLSASALTKAKTRRRTRAASSEENAPVQNLQSPPKKVDTSPAKKSSKIETRATETVSKKVKLEDSKPPEPEPIVDSNPEPPNMADQEQVATPTFSEPMCDGDTTIITNILPPNLADSAFDRLLSEVSWAGMSHLGGEVPRRIAVQGEVDEEGNMPVYRHPADESPPLLPFSPAVLEIKKEVEKHLGHPLNHVLIQHYRSGNDYISDHSDKSLDIMRGSFIANVSLGAERTMVFRTKRPPKDTAAKTPAAASSDDDGDTPKPALKTSDKSIEGPKRQIQRAPLPHNSLCRMGLGTNMRWLHAIRPDKRADREKSPAELAFAGARISLTFRRIGTFLDASQKHIWGQGATVKSLPDGPKDVSNGQTPEAVRMLQAFGAENHSSEFDWDAHYGTGFDVLHMGTPKRFCAGTRDAVGNMRVALALAEMGVGCAKGGVEGDVKFEDNDVTRTVVEGHETVLRYLDAVYGPGRRYDQLGAAEVAKRFVRLQKGLDLLGAWRTAIKQAESHSIEAATDGKERAKASNNGPAALMKKELAEWEGYAEEAAKTVATEPTDATKETPAGDPPFYIAGTPQPSPADFALWPVLHDIVQTAGEDSLKGALRRYYTAFRRRSAVEKVLGGGKEKTL</sequence>
<evidence type="ECO:0000259" key="3">
    <source>
        <dbReference type="PROSITE" id="PS51471"/>
    </source>
</evidence>
<dbReference type="Gene3D" id="2.60.120.590">
    <property type="entry name" value="Alpha-ketoglutarate-dependent dioxygenase AlkB-like"/>
    <property type="match status" value="1"/>
</dbReference>
<dbReference type="InterPro" id="IPR000868">
    <property type="entry name" value="Isochorismatase-like_dom"/>
</dbReference>
<dbReference type="AlphaFoldDB" id="A0AA40DPE1"/>
<dbReference type="InterPro" id="IPR037151">
    <property type="entry name" value="AlkB-like_sf"/>
</dbReference>
<dbReference type="EMBL" id="JAUKUA010000006">
    <property type="protein sequence ID" value="KAK0708591.1"/>
    <property type="molecule type" value="Genomic_DNA"/>
</dbReference>
<feature type="region of interest" description="Disordered" evidence="2">
    <location>
        <begin position="252"/>
        <end position="502"/>
    </location>
</feature>
<proteinExistence type="inferred from homology"/>
<feature type="compositionally biased region" description="Basic and acidic residues" evidence="2">
    <location>
        <begin position="463"/>
        <end position="486"/>
    </location>
</feature>
<keyword evidence="5" id="KW-1185">Reference proteome</keyword>
<feature type="compositionally biased region" description="Polar residues" evidence="2">
    <location>
        <begin position="439"/>
        <end position="449"/>
    </location>
</feature>
<dbReference type="PANTHER" id="PTHR31212">
    <property type="entry name" value="ALPHA-KETOGLUTARATE-DEPENDENT DIOXYGENASE ALKB HOMOLOG 3"/>
    <property type="match status" value="1"/>
</dbReference>
<dbReference type="InterPro" id="IPR027450">
    <property type="entry name" value="AlkB-like"/>
</dbReference>
<name>A0AA40DPE1_9PEZI</name>
<protein>
    <recommendedName>
        <fullName evidence="3">Fe2OG dioxygenase domain-containing protein</fullName>
    </recommendedName>
</protein>
<evidence type="ECO:0000256" key="1">
    <source>
        <dbReference type="ARBA" id="ARBA00006336"/>
    </source>
</evidence>
<dbReference type="PROSITE" id="PS51471">
    <property type="entry name" value="FE2OG_OXY"/>
    <property type="match status" value="1"/>
</dbReference>
<evidence type="ECO:0000313" key="5">
    <source>
        <dbReference type="Proteomes" id="UP001172102"/>
    </source>
</evidence>
<dbReference type="SUPFAM" id="SSF52499">
    <property type="entry name" value="Isochorismatase-like hydrolases"/>
    <property type="match status" value="1"/>
</dbReference>
<comment type="similarity">
    <text evidence="1">Belongs to the isochorismatase family.</text>
</comment>
<reference evidence="4" key="1">
    <citation type="submission" date="2023-06" db="EMBL/GenBank/DDBJ databases">
        <title>Genome-scale phylogeny and comparative genomics of the fungal order Sordariales.</title>
        <authorList>
            <consortium name="Lawrence Berkeley National Laboratory"/>
            <person name="Hensen N."/>
            <person name="Bonometti L."/>
            <person name="Westerberg I."/>
            <person name="Brannstrom I.O."/>
            <person name="Guillou S."/>
            <person name="Cros-Aarteil S."/>
            <person name="Calhoun S."/>
            <person name="Haridas S."/>
            <person name="Kuo A."/>
            <person name="Mondo S."/>
            <person name="Pangilinan J."/>
            <person name="Riley R."/>
            <person name="Labutti K."/>
            <person name="Andreopoulos B."/>
            <person name="Lipzen A."/>
            <person name="Chen C."/>
            <person name="Yanf M."/>
            <person name="Daum C."/>
            <person name="Ng V."/>
            <person name="Clum A."/>
            <person name="Steindorff A."/>
            <person name="Ohm R."/>
            <person name="Martin F."/>
            <person name="Silar P."/>
            <person name="Natvig D."/>
            <person name="Lalanne C."/>
            <person name="Gautier V."/>
            <person name="Ament-Velasquez S.L."/>
            <person name="Kruys A."/>
            <person name="Hutchinson M.I."/>
            <person name="Powell A.J."/>
            <person name="Barry K."/>
            <person name="Miller A.N."/>
            <person name="Grigoriev I.V."/>
            <person name="Debuchy R."/>
            <person name="Gladieux P."/>
            <person name="Thoren M.H."/>
            <person name="Johannesson H."/>
        </authorList>
    </citation>
    <scope>NUCLEOTIDE SEQUENCE</scope>
    <source>
        <strain evidence="4">SMH4607-1</strain>
    </source>
</reference>
<gene>
    <name evidence="4" type="ORF">B0H67DRAFT_344329</name>
</gene>
<evidence type="ECO:0000313" key="4">
    <source>
        <dbReference type="EMBL" id="KAK0708591.1"/>
    </source>
</evidence>
<dbReference type="InterPro" id="IPR036380">
    <property type="entry name" value="Isochorismatase-like_sf"/>
</dbReference>
<feature type="compositionally biased region" description="Polar residues" evidence="2">
    <location>
        <begin position="295"/>
        <end position="311"/>
    </location>
</feature>
<dbReference type="Gene3D" id="3.40.50.850">
    <property type="entry name" value="Isochorismatase-like"/>
    <property type="match status" value="1"/>
</dbReference>
<dbReference type="PANTHER" id="PTHR31212:SF5">
    <property type="entry name" value="ISOCHORISMATASE FAMILY PROTEIN FAMILY (AFU_ORTHOLOGUE AFUA_3G14500)"/>
    <property type="match status" value="1"/>
</dbReference>
<dbReference type="CDD" id="cd00431">
    <property type="entry name" value="cysteine_hydrolases"/>
    <property type="match status" value="1"/>
</dbReference>
<dbReference type="GO" id="GO:0006307">
    <property type="term" value="P:DNA alkylation repair"/>
    <property type="evidence" value="ECO:0007669"/>
    <property type="project" value="InterPro"/>
</dbReference>
<dbReference type="Pfam" id="PF13532">
    <property type="entry name" value="2OG-FeII_Oxy_2"/>
    <property type="match status" value="1"/>
</dbReference>
<comment type="caution">
    <text evidence="4">The sequence shown here is derived from an EMBL/GenBank/DDBJ whole genome shotgun (WGS) entry which is preliminary data.</text>
</comment>
<feature type="domain" description="Fe2OG dioxygenase" evidence="3">
    <location>
        <begin position="605"/>
        <end position="749"/>
    </location>
</feature>
<feature type="region of interest" description="Disordered" evidence="2">
    <location>
        <begin position="650"/>
        <end position="693"/>
    </location>
</feature>
<dbReference type="InterPro" id="IPR032854">
    <property type="entry name" value="ALKBH3"/>
</dbReference>
<dbReference type="Pfam" id="PF00857">
    <property type="entry name" value="Isochorismatase"/>
    <property type="match status" value="1"/>
</dbReference>
<feature type="compositionally biased region" description="Basic and acidic residues" evidence="2">
    <location>
        <begin position="682"/>
        <end position="691"/>
    </location>
</feature>